<dbReference type="STRING" id="69771.A0A1V6PJC7"/>
<evidence type="ECO:0000256" key="2">
    <source>
        <dbReference type="ARBA" id="ARBA00022603"/>
    </source>
</evidence>
<proteinExistence type="inferred from homology"/>
<dbReference type="GO" id="GO:0008168">
    <property type="term" value="F:methyltransferase activity"/>
    <property type="evidence" value="ECO:0007669"/>
    <property type="project" value="UniProtKB-KW"/>
</dbReference>
<dbReference type="PANTHER" id="PTHR12176:SF84">
    <property type="entry name" value="METHYLTRANSFERASE DOMAIN-CONTAINING PROTEIN"/>
    <property type="match status" value="1"/>
</dbReference>
<sequence>METFVGLGHVPTRRVFNGRQLVSSSHRAATMAKPERRHTKVAGAPDYDDPEFWDSRFATGGDVGEWLNSGEALLDVVLSDLERRPGFKGTPRVLHLGPGVSELGMKLRDAYTQREWTGNGIVNVDFSAEAVRLGREAERQRAPGQAMHWIRADLLSWEHVSTLTPFAPFDVILDKSTSDAIATFSDRKISPADDLSHICPTVQKFLSSEAVTLSPVEALALHLVPLTQKNTTWIALSYSTLRFDGLPFLAEYWSLRSRTPLKAPSGDVSLSAYTPEIFHWIYILDRK</sequence>
<keyword evidence="2" id="KW-0489">Methyltransferase</keyword>
<dbReference type="EMBL" id="MDYL01000004">
    <property type="protein sequence ID" value="OQD76626.1"/>
    <property type="molecule type" value="Genomic_DNA"/>
</dbReference>
<comment type="similarity">
    <text evidence="1">Belongs to the methyltransferase superfamily.</text>
</comment>
<keyword evidence="5" id="KW-1185">Reference proteome</keyword>
<dbReference type="InterPro" id="IPR051419">
    <property type="entry name" value="Lys/N-term_MeTrsfase_sf"/>
</dbReference>
<dbReference type="SUPFAM" id="SSF53335">
    <property type="entry name" value="S-adenosyl-L-methionine-dependent methyltransferases"/>
    <property type="match status" value="1"/>
</dbReference>
<evidence type="ECO:0000256" key="3">
    <source>
        <dbReference type="ARBA" id="ARBA00022679"/>
    </source>
</evidence>
<dbReference type="OrthoDB" id="411785at2759"/>
<dbReference type="GO" id="GO:0032259">
    <property type="term" value="P:methylation"/>
    <property type="evidence" value="ECO:0007669"/>
    <property type="project" value="UniProtKB-KW"/>
</dbReference>
<accession>A0A1V6PJC7</accession>
<dbReference type="OMA" id="YHWCYLL"/>
<reference evidence="5" key="1">
    <citation type="journal article" date="2017" name="Nat. Microbiol.">
        <title>Global analysis of biosynthetic gene clusters reveals vast potential of secondary metabolite production in Penicillium species.</title>
        <authorList>
            <person name="Nielsen J.C."/>
            <person name="Grijseels S."/>
            <person name="Prigent S."/>
            <person name="Ji B."/>
            <person name="Dainat J."/>
            <person name="Nielsen K.F."/>
            <person name="Frisvad J.C."/>
            <person name="Workman M."/>
            <person name="Nielsen J."/>
        </authorList>
    </citation>
    <scope>NUCLEOTIDE SEQUENCE [LARGE SCALE GENOMIC DNA]</scope>
    <source>
        <strain evidence="5">IBT 11843</strain>
    </source>
</reference>
<evidence type="ECO:0000256" key="1">
    <source>
        <dbReference type="ARBA" id="ARBA00008361"/>
    </source>
</evidence>
<dbReference type="InterPro" id="IPR029063">
    <property type="entry name" value="SAM-dependent_MTases_sf"/>
</dbReference>
<evidence type="ECO:0000313" key="4">
    <source>
        <dbReference type="EMBL" id="OQD76626.1"/>
    </source>
</evidence>
<dbReference type="AlphaFoldDB" id="A0A1V6PJC7"/>
<dbReference type="Proteomes" id="UP000191522">
    <property type="component" value="Unassembled WGS sequence"/>
</dbReference>
<comment type="caution">
    <text evidence="4">The sequence shown here is derived from an EMBL/GenBank/DDBJ whole genome shotgun (WGS) entry which is preliminary data.</text>
</comment>
<keyword evidence="3" id="KW-0808">Transferase</keyword>
<evidence type="ECO:0000313" key="5">
    <source>
        <dbReference type="Proteomes" id="UP000191522"/>
    </source>
</evidence>
<name>A0A1V6PJC7_PENDC</name>
<evidence type="ECO:0008006" key="6">
    <source>
        <dbReference type="Google" id="ProtNLM"/>
    </source>
</evidence>
<gene>
    <name evidence="4" type="ORF">PENDEC_c004G02696</name>
</gene>
<dbReference type="Gene3D" id="3.40.50.150">
    <property type="entry name" value="Vaccinia Virus protein VP39"/>
    <property type="match status" value="1"/>
</dbReference>
<organism evidence="4 5">
    <name type="scientific">Penicillium decumbens</name>
    <dbReference type="NCBI Taxonomy" id="69771"/>
    <lineage>
        <taxon>Eukaryota</taxon>
        <taxon>Fungi</taxon>
        <taxon>Dikarya</taxon>
        <taxon>Ascomycota</taxon>
        <taxon>Pezizomycotina</taxon>
        <taxon>Eurotiomycetes</taxon>
        <taxon>Eurotiomycetidae</taxon>
        <taxon>Eurotiales</taxon>
        <taxon>Aspergillaceae</taxon>
        <taxon>Penicillium</taxon>
    </lineage>
</organism>
<protein>
    <recommendedName>
        <fullName evidence="6">Methyltransferase domain-containing protein</fullName>
    </recommendedName>
</protein>
<dbReference type="PANTHER" id="PTHR12176">
    <property type="entry name" value="SAM-DEPENDENT METHYLTRANSFERASE SUPERFAMILY PROTEIN"/>
    <property type="match status" value="1"/>
</dbReference>